<feature type="domain" description="Solute-binding protein family 3/N-terminal" evidence="3">
    <location>
        <begin position="78"/>
        <end position="311"/>
    </location>
</feature>
<evidence type="ECO:0000259" key="3">
    <source>
        <dbReference type="SMART" id="SM00062"/>
    </source>
</evidence>
<evidence type="ECO:0000256" key="1">
    <source>
        <dbReference type="ARBA" id="ARBA00022729"/>
    </source>
</evidence>
<dbReference type="CDD" id="cd01004">
    <property type="entry name" value="PBP2_MidA_like"/>
    <property type="match status" value="1"/>
</dbReference>
<reference evidence="5" key="1">
    <citation type="journal article" date="2019" name="Int. J. Syst. Evol. Microbiol.">
        <title>The Global Catalogue of Microorganisms (GCM) 10K type strain sequencing project: providing services to taxonomists for standard genome sequencing and annotation.</title>
        <authorList>
            <consortium name="The Broad Institute Genomics Platform"/>
            <consortium name="The Broad Institute Genome Sequencing Center for Infectious Disease"/>
            <person name="Wu L."/>
            <person name="Ma J."/>
        </authorList>
    </citation>
    <scope>NUCLEOTIDE SEQUENCE [LARGE SCALE GENOMIC DNA]</scope>
    <source>
        <strain evidence="5">JCM 17441</strain>
    </source>
</reference>
<evidence type="ECO:0000256" key="2">
    <source>
        <dbReference type="SAM" id="SignalP"/>
    </source>
</evidence>
<dbReference type="Proteomes" id="UP001500620">
    <property type="component" value="Unassembled WGS sequence"/>
</dbReference>
<dbReference type="PANTHER" id="PTHR35936:SF19">
    <property type="entry name" value="AMINO-ACID-BINDING PROTEIN YXEM-RELATED"/>
    <property type="match status" value="1"/>
</dbReference>
<dbReference type="PANTHER" id="PTHR35936">
    <property type="entry name" value="MEMBRANE-BOUND LYTIC MUREIN TRANSGLYCOSYLASE F"/>
    <property type="match status" value="1"/>
</dbReference>
<proteinExistence type="predicted"/>
<dbReference type="Pfam" id="PF00497">
    <property type="entry name" value="SBP_bac_3"/>
    <property type="match status" value="1"/>
</dbReference>
<organism evidence="4 5">
    <name type="scientific">Dactylosporangium darangshiense</name>
    <dbReference type="NCBI Taxonomy" id="579108"/>
    <lineage>
        <taxon>Bacteria</taxon>
        <taxon>Bacillati</taxon>
        <taxon>Actinomycetota</taxon>
        <taxon>Actinomycetes</taxon>
        <taxon>Micromonosporales</taxon>
        <taxon>Micromonosporaceae</taxon>
        <taxon>Dactylosporangium</taxon>
    </lineage>
</organism>
<dbReference type="EMBL" id="BAABAT010000016">
    <property type="protein sequence ID" value="GAA4253809.1"/>
    <property type="molecule type" value="Genomic_DNA"/>
</dbReference>
<dbReference type="Gene3D" id="3.40.190.10">
    <property type="entry name" value="Periplasmic binding protein-like II"/>
    <property type="match status" value="2"/>
</dbReference>
<protein>
    <submittedName>
        <fullName evidence="4">ABC transporter substrate-binding protein</fullName>
    </submittedName>
</protein>
<keyword evidence="5" id="KW-1185">Reference proteome</keyword>
<dbReference type="RefSeq" id="WP_345130868.1">
    <property type="nucleotide sequence ID" value="NZ_BAABAT010000016.1"/>
</dbReference>
<evidence type="ECO:0000313" key="5">
    <source>
        <dbReference type="Proteomes" id="UP001500620"/>
    </source>
</evidence>
<dbReference type="InterPro" id="IPR001638">
    <property type="entry name" value="Solute-binding_3/MltF_N"/>
</dbReference>
<feature type="signal peptide" evidence="2">
    <location>
        <begin position="1"/>
        <end position="23"/>
    </location>
</feature>
<dbReference type="SMART" id="SM00062">
    <property type="entry name" value="PBPb"/>
    <property type="match status" value="1"/>
</dbReference>
<accession>A0ABP8DE80</accession>
<name>A0ABP8DE80_9ACTN</name>
<feature type="chain" id="PRO_5045708715" evidence="2">
    <location>
        <begin position="24"/>
        <end position="333"/>
    </location>
</feature>
<evidence type="ECO:0000313" key="4">
    <source>
        <dbReference type="EMBL" id="GAA4253809.1"/>
    </source>
</evidence>
<sequence length="333" mass="34767">MSTARPFASAALAFALVAGLAACGDDDAGKAEAAAPAGTVSIGAQAKGIGKPTELKVDKQQSIADEVPAAIKADGKLSIGLGALPTGFPPLAFVGDDDKTVTGAEPDLGRLVAAVLGLKPEFNNDTWDNLFVGIDSGKNEVGFSNITDTEQRKEKYDFASYRQDNLGFAVKAGNSWNFDKNYQNLAGLKVAVGAGTNQEKILVAWQDKLKAEGKALDIKYFADTPSTFKALVSGQIDAYFGPNPGIAFQISQTQGTADAVRNAGVYSGAGESLQGLIAATTKKDNGLVKALADAINYLIQNGQYKQWLAAYNLDTEALSTSQVNPPGLPKSNL</sequence>
<comment type="caution">
    <text evidence="4">The sequence shown here is derived from an EMBL/GenBank/DDBJ whole genome shotgun (WGS) entry which is preliminary data.</text>
</comment>
<gene>
    <name evidence="4" type="ORF">GCM10022255_056070</name>
</gene>
<keyword evidence="1 2" id="KW-0732">Signal</keyword>
<dbReference type="PROSITE" id="PS51257">
    <property type="entry name" value="PROKAR_LIPOPROTEIN"/>
    <property type="match status" value="1"/>
</dbReference>
<dbReference type="SUPFAM" id="SSF53850">
    <property type="entry name" value="Periplasmic binding protein-like II"/>
    <property type="match status" value="1"/>
</dbReference>